<reference evidence="12 13" key="1">
    <citation type="journal article" date="2023" name="BMC Biotechnol.">
        <title>Vitis rotundifolia cv Carlos genome sequencing.</title>
        <authorList>
            <person name="Huff M."/>
            <person name="Hulse-Kemp A."/>
            <person name="Scheffler B."/>
            <person name="Youngblood R."/>
            <person name="Simpson S."/>
            <person name="Babiker E."/>
            <person name="Staton M."/>
        </authorList>
    </citation>
    <scope>NUCLEOTIDE SEQUENCE [LARGE SCALE GENOMIC DNA]</scope>
    <source>
        <tissue evidence="12">Leaf</tissue>
    </source>
</reference>
<dbReference type="PANTHER" id="PTHR10795">
    <property type="entry name" value="PROPROTEIN CONVERTASE SUBTILISIN/KEXIN"/>
    <property type="match status" value="1"/>
</dbReference>
<dbReference type="PRINTS" id="PR00723">
    <property type="entry name" value="SUBTILISIN"/>
</dbReference>
<evidence type="ECO:0000313" key="12">
    <source>
        <dbReference type="EMBL" id="KAJ9699469.1"/>
    </source>
</evidence>
<dbReference type="AlphaFoldDB" id="A0AA39A2B9"/>
<dbReference type="Pfam" id="PF00082">
    <property type="entry name" value="Peptidase_S8"/>
    <property type="match status" value="1"/>
</dbReference>
<keyword evidence="4 7" id="KW-0378">Hydrolase</keyword>
<dbReference type="InterPro" id="IPR000209">
    <property type="entry name" value="Peptidase_S8/S53_dom"/>
</dbReference>
<evidence type="ECO:0000256" key="3">
    <source>
        <dbReference type="ARBA" id="ARBA00022729"/>
    </source>
</evidence>
<feature type="active site" description="Charge relay system" evidence="6 7">
    <location>
        <position position="169"/>
    </location>
</feature>
<feature type="compositionally biased region" description="Basic residues" evidence="8">
    <location>
        <begin position="11"/>
        <end position="21"/>
    </location>
</feature>
<feature type="active site" description="Charge relay system" evidence="6 7">
    <location>
        <position position="108"/>
    </location>
</feature>
<evidence type="ECO:0000259" key="10">
    <source>
        <dbReference type="Pfam" id="PF05922"/>
    </source>
</evidence>
<dbReference type="Gene3D" id="2.60.40.2310">
    <property type="match status" value="1"/>
</dbReference>
<keyword evidence="5 7" id="KW-0720">Serine protease</keyword>
<comment type="similarity">
    <text evidence="1 7">Belongs to the peptidase S8 family.</text>
</comment>
<proteinExistence type="inferred from homology"/>
<keyword evidence="2 7" id="KW-0645">Protease</keyword>
<dbReference type="Proteomes" id="UP001168098">
    <property type="component" value="Unassembled WGS sequence"/>
</dbReference>
<evidence type="ECO:0000259" key="11">
    <source>
        <dbReference type="Pfam" id="PF17766"/>
    </source>
</evidence>
<evidence type="ECO:0000259" key="9">
    <source>
        <dbReference type="Pfam" id="PF00082"/>
    </source>
</evidence>
<dbReference type="InterPro" id="IPR036852">
    <property type="entry name" value="Peptidase_S8/S53_dom_sf"/>
</dbReference>
<dbReference type="PROSITE" id="PS00138">
    <property type="entry name" value="SUBTILASE_SER"/>
    <property type="match status" value="1"/>
</dbReference>
<dbReference type="Gene3D" id="3.40.50.200">
    <property type="entry name" value="Peptidase S8/S53 domain"/>
    <property type="match status" value="1"/>
</dbReference>
<evidence type="ECO:0008006" key="14">
    <source>
        <dbReference type="Google" id="ProtNLM"/>
    </source>
</evidence>
<dbReference type="InterPro" id="IPR037045">
    <property type="entry name" value="S8pro/Inhibitor_I9_sf"/>
</dbReference>
<dbReference type="Pfam" id="PF17766">
    <property type="entry name" value="fn3_6"/>
    <property type="match status" value="1"/>
</dbReference>
<dbReference type="InterPro" id="IPR034197">
    <property type="entry name" value="Peptidases_S8_3"/>
</dbReference>
<dbReference type="PROSITE" id="PS51892">
    <property type="entry name" value="SUBTILASE"/>
    <property type="match status" value="1"/>
</dbReference>
<feature type="active site" description="Charge relay system" evidence="6 7">
    <location>
        <position position="493"/>
    </location>
</feature>
<dbReference type="EMBL" id="JARBHA010000006">
    <property type="protein sequence ID" value="KAJ9699469.1"/>
    <property type="molecule type" value="Genomic_DNA"/>
</dbReference>
<organism evidence="12 13">
    <name type="scientific">Vitis rotundifolia</name>
    <name type="common">Muscadine grape</name>
    <dbReference type="NCBI Taxonomy" id="103349"/>
    <lineage>
        <taxon>Eukaryota</taxon>
        <taxon>Viridiplantae</taxon>
        <taxon>Streptophyta</taxon>
        <taxon>Embryophyta</taxon>
        <taxon>Tracheophyta</taxon>
        <taxon>Spermatophyta</taxon>
        <taxon>Magnoliopsida</taxon>
        <taxon>eudicotyledons</taxon>
        <taxon>Gunneridae</taxon>
        <taxon>Pentapetalae</taxon>
        <taxon>rosids</taxon>
        <taxon>Vitales</taxon>
        <taxon>Vitaceae</taxon>
        <taxon>Viteae</taxon>
        <taxon>Vitis</taxon>
    </lineage>
</organism>
<feature type="region of interest" description="Disordered" evidence="8">
    <location>
        <begin position="1"/>
        <end position="23"/>
    </location>
</feature>
<evidence type="ECO:0000313" key="13">
    <source>
        <dbReference type="Proteomes" id="UP001168098"/>
    </source>
</evidence>
<keyword evidence="13" id="KW-1185">Reference proteome</keyword>
<dbReference type="Gene3D" id="3.50.30.30">
    <property type="match status" value="1"/>
</dbReference>
<dbReference type="Gene3D" id="3.30.70.80">
    <property type="entry name" value="Peptidase S8 propeptide/proteinase inhibitor I9"/>
    <property type="match status" value="1"/>
</dbReference>
<evidence type="ECO:0000256" key="1">
    <source>
        <dbReference type="ARBA" id="ARBA00011073"/>
    </source>
</evidence>
<dbReference type="SUPFAM" id="SSF52743">
    <property type="entry name" value="Subtilisin-like"/>
    <property type="match status" value="1"/>
</dbReference>
<dbReference type="GO" id="GO:0004252">
    <property type="term" value="F:serine-type endopeptidase activity"/>
    <property type="evidence" value="ECO:0007669"/>
    <property type="project" value="UniProtKB-UniRule"/>
</dbReference>
<sequence length="712" mass="77237">MGNAEKPKIPNIHHHHHHHHSLLHEVIGDEDIAKRARIHSVGKSFNAFAANLLPNEAKRLQERESVVSVFPSTMRKLRTTRSWDFIQMPISVNRDTQRESDVIVGVFDTGIYMDAPSFNDKGFGPPPSKWKGTCHKAANFSGCNNKVIGARAYSFYEKQEVSPIDTEGHGTHTSSTVAGAEVPGASFYDLGKGTARGGVPLARLAIYKVCWDIGCSDIDIMAAFDDALDDGVDMISLSLGGPASSYFKDVMAIGAFHAMKKGIFVSMAAGNDGMMSTVENVAPWTMTVGASGMDRQFRTPFALGNGVNMSGISLNTFKLEKMYPLITGEQASNHRKVPYANAKACDTDTLDEEKVKGKIVLCGGPPMSQDSYLKELGGVGVLISYDVELKTAHSFVIPTSVIDIKQEQQIYKYINSTKNPVARISKSMEVNVTAPFLAGYSSRGPNMVSPTILKPDIVAPGTDILAAYSKYASITGSPLDNRYGVYNIESGTSMATPHVTAAAAYTKTFHPYWTPAAIKSALMTTATQLKIPDQAAALGYGAGQINPTAAVDPGLLYDIIPTDYIRFLCHEGYSGTILQILTDEDIENCSTVGQFGGHDVLNYPSMYVQLEDPNATISATFNRIVTNVGPFDSVYKATVKADEGLNVTVIPSILRFKQLYQRISFQVTVTGKPLGEYGAIRSASLEWVDSVSVHRVRSPIVASIPEEWAVRS</sequence>
<dbReference type="InterPro" id="IPR041469">
    <property type="entry name" value="Subtilisin-like_FN3"/>
</dbReference>
<dbReference type="CDD" id="cd04852">
    <property type="entry name" value="Peptidases_S8_3"/>
    <property type="match status" value="1"/>
</dbReference>
<accession>A0AA39A2B9</accession>
<evidence type="ECO:0000256" key="6">
    <source>
        <dbReference type="PIRSR" id="PIRSR615500-1"/>
    </source>
</evidence>
<dbReference type="InterPro" id="IPR015500">
    <property type="entry name" value="Peptidase_S8_subtilisin-rel"/>
</dbReference>
<dbReference type="Pfam" id="PF05922">
    <property type="entry name" value="Inhibitor_I9"/>
    <property type="match status" value="1"/>
</dbReference>
<dbReference type="CDD" id="cd02120">
    <property type="entry name" value="PA_subtilisin_like"/>
    <property type="match status" value="1"/>
</dbReference>
<feature type="domain" description="Subtilisin-like protease fibronectin type-III" evidence="11">
    <location>
        <begin position="601"/>
        <end position="701"/>
    </location>
</feature>
<evidence type="ECO:0000256" key="2">
    <source>
        <dbReference type="ARBA" id="ARBA00022670"/>
    </source>
</evidence>
<feature type="domain" description="Inhibitor I9" evidence="10">
    <location>
        <begin position="8"/>
        <end position="77"/>
    </location>
</feature>
<evidence type="ECO:0000256" key="8">
    <source>
        <dbReference type="SAM" id="MobiDB-lite"/>
    </source>
</evidence>
<evidence type="ECO:0000256" key="7">
    <source>
        <dbReference type="PROSITE-ProRule" id="PRU01240"/>
    </source>
</evidence>
<protein>
    <recommendedName>
        <fullName evidence="14">Cucumisin</fullName>
    </recommendedName>
</protein>
<feature type="domain" description="Peptidase S8/S53" evidence="9">
    <location>
        <begin position="100"/>
        <end position="541"/>
    </location>
</feature>
<dbReference type="InterPro" id="IPR023828">
    <property type="entry name" value="Peptidase_S8_Ser-AS"/>
</dbReference>
<name>A0AA39A2B9_VITRO</name>
<gene>
    <name evidence="12" type="ORF">PVL29_008183</name>
</gene>
<evidence type="ECO:0000256" key="5">
    <source>
        <dbReference type="ARBA" id="ARBA00022825"/>
    </source>
</evidence>
<dbReference type="InterPro" id="IPR045051">
    <property type="entry name" value="SBT"/>
</dbReference>
<evidence type="ECO:0000256" key="4">
    <source>
        <dbReference type="ARBA" id="ARBA00022801"/>
    </source>
</evidence>
<dbReference type="InterPro" id="IPR010259">
    <property type="entry name" value="S8pro/Inhibitor_I9"/>
</dbReference>
<dbReference type="GO" id="GO:0006508">
    <property type="term" value="P:proteolysis"/>
    <property type="evidence" value="ECO:0007669"/>
    <property type="project" value="UniProtKB-KW"/>
</dbReference>
<keyword evidence="3" id="KW-0732">Signal</keyword>
<comment type="caution">
    <text evidence="12">The sequence shown here is derived from an EMBL/GenBank/DDBJ whole genome shotgun (WGS) entry which is preliminary data.</text>
</comment>